<dbReference type="PROSITE" id="PS50871">
    <property type="entry name" value="C1Q"/>
    <property type="match status" value="1"/>
</dbReference>
<feature type="compositionally biased region" description="Low complexity" evidence="3">
    <location>
        <begin position="125"/>
        <end position="138"/>
    </location>
</feature>
<name>A0ABD0JA18_9CAEN</name>
<dbReference type="AlphaFoldDB" id="A0ABD0JA18"/>
<accession>A0ABD0JA18</accession>
<comment type="subcellular location">
    <subcellularLocation>
        <location evidence="1">Secreted</location>
    </subcellularLocation>
</comment>
<dbReference type="PANTHER" id="PTHR15427:SF33">
    <property type="entry name" value="COLLAGEN IV NC1 DOMAIN-CONTAINING PROTEIN"/>
    <property type="match status" value="1"/>
</dbReference>
<feature type="compositionally biased region" description="Low complexity" evidence="3">
    <location>
        <begin position="90"/>
        <end position="117"/>
    </location>
</feature>
<feature type="compositionally biased region" description="Pro residues" evidence="3">
    <location>
        <begin position="240"/>
        <end position="251"/>
    </location>
</feature>
<feature type="compositionally biased region" description="Polar residues" evidence="3">
    <location>
        <begin position="68"/>
        <end position="83"/>
    </location>
</feature>
<organism evidence="5 6">
    <name type="scientific">Batillaria attramentaria</name>
    <dbReference type="NCBI Taxonomy" id="370345"/>
    <lineage>
        <taxon>Eukaryota</taxon>
        <taxon>Metazoa</taxon>
        <taxon>Spiralia</taxon>
        <taxon>Lophotrochozoa</taxon>
        <taxon>Mollusca</taxon>
        <taxon>Gastropoda</taxon>
        <taxon>Caenogastropoda</taxon>
        <taxon>Sorbeoconcha</taxon>
        <taxon>Cerithioidea</taxon>
        <taxon>Batillariidae</taxon>
        <taxon>Batillaria</taxon>
    </lineage>
</organism>
<evidence type="ECO:0000256" key="2">
    <source>
        <dbReference type="ARBA" id="ARBA00022525"/>
    </source>
</evidence>
<feature type="domain" description="C1q" evidence="4">
    <location>
        <begin position="270"/>
        <end position="409"/>
    </location>
</feature>
<dbReference type="InterPro" id="IPR050392">
    <property type="entry name" value="Collagen/C1q_domain"/>
</dbReference>
<dbReference type="GO" id="GO:0005581">
    <property type="term" value="C:collagen trimer"/>
    <property type="evidence" value="ECO:0007669"/>
    <property type="project" value="UniProtKB-KW"/>
</dbReference>
<dbReference type="InterPro" id="IPR001073">
    <property type="entry name" value="C1q_dom"/>
</dbReference>
<dbReference type="Gene3D" id="2.60.120.40">
    <property type="match status" value="1"/>
</dbReference>
<sequence>MSLRVKMTSQSLFLETHQTVCTQTPFMRNYHHHRCRPQKSTSRLPVTTVKEMLTSTSSSKSDHTSDKGASSPTAHSPGENPTNLAKKKTLITTPVATTTSPLTSSTPVATTLTTETSLKSKTEKTTMATSVTTAASSSDQDKTDSAKFLLGTTTTRAVKKTKKERLPAGKKNNTKDKKTAAKKQRKTKQQNDMSPHPLMGIISTTEGTTPEKKSDAGKKTRQRNSNRKKTLNRQAIAGPQGPPGPRGPPGPKGERGPPGNCSCDQSSGPTMRMQAAVTAVLTKHFGPDKDVIVPFDLELIDSADNYDNVSGVFFCSIPGTYVISLYLMSHPGSKVNARVFVNSRPVAALWADDSKDAGFYPSSSIQTISHLEFGDQVYVMLVDGGYGESWVHANYNVFTVFLLYEDMFIMKK</sequence>
<protein>
    <recommendedName>
        <fullName evidence="4">C1q domain-containing protein</fullName>
    </recommendedName>
</protein>
<feature type="region of interest" description="Disordered" evidence="3">
    <location>
        <begin position="156"/>
        <end position="269"/>
    </location>
</feature>
<feature type="compositionally biased region" description="Basic residues" evidence="3">
    <location>
        <begin position="219"/>
        <end position="231"/>
    </location>
</feature>
<evidence type="ECO:0000259" key="4">
    <source>
        <dbReference type="PROSITE" id="PS50871"/>
    </source>
</evidence>
<evidence type="ECO:0000313" key="5">
    <source>
        <dbReference type="EMBL" id="KAK7467817.1"/>
    </source>
</evidence>
<dbReference type="SMART" id="SM00110">
    <property type="entry name" value="C1Q"/>
    <property type="match status" value="1"/>
</dbReference>
<evidence type="ECO:0000256" key="1">
    <source>
        <dbReference type="ARBA" id="ARBA00004613"/>
    </source>
</evidence>
<dbReference type="Proteomes" id="UP001519460">
    <property type="component" value="Unassembled WGS sequence"/>
</dbReference>
<keyword evidence="2" id="KW-0964">Secreted</keyword>
<dbReference type="PANTHER" id="PTHR15427">
    <property type="entry name" value="EMILIN ELASTIN MICROFIBRIL INTERFACE-LOCATED PROTEIN ELASTIN MICROFIBRIL INTERFACER"/>
    <property type="match status" value="1"/>
</dbReference>
<dbReference type="SUPFAM" id="SSF49842">
    <property type="entry name" value="TNF-like"/>
    <property type="match status" value="1"/>
</dbReference>
<gene>
    <name evidence="5" type="ORF">BaRGS_00036961</name>
</gene>
<evidence type="ECO:0000313" key="6">
    <source>
        <dbReference type="Proteomes" id="UP001519460"/>
    </source>
</evidence>
<dbReference type="Pfam" id="PF00386">
    <property type="entry name" value="C1q"/>
    <property type="match status" value="1"/>
</dbReference>
<reference evidence="5 6" key="1">
    <citation type="journal article" date="2023" name="Sci. Data">
        <title>Genome assembly of the Korean intertidal mud-creeper Batillaria attramentaria.</title>
        <authorList>
            <person name="Patra A.K."/>
            <person name="Ho P.T."/>
            <person name="Jun S."/>
            <person name="Lee S.J."/>
            <person name="Kim Y."/>
            <person name="Won Y.J."/>
        </authorList>
    </citation>
    <scope>NUCLEOTIDE SEQUENCE [LARGE SCALE GENOMIC DNA]</scope>
    <source>
        <strain evidence="5">Wonlab-2016</strain>
    </source>
</reference>
<feature type="compositionally biased region" description="Basic and acidic residues" evidence="3">
    <location>
        <begin position="209"/>
        <end position="218"/>
    </location>
</feature>
<evidence type="ECO:0000256" key="3">
    <source>
        <dbReference type="SAM" id="MobiDB-lite"/>
    </source>
</evidence>
<dbReference type="PRINTS" id="PR00007">
    <property type="entry name" value="COMPLEMNTC1Q"/>
</dbReference>
<comment type="caution">
    <text evidence="5">The sequence shown here is derived from an EMBL/GenBank/DDBJ whole genome shotgun (WGS) entry which is preliminary data.</text>
</comment>
<proteinExistence type="predicted"/>
<keyword evidence="6" id="KW-1185">Reference proteome</keyword>
<dbReference type="EMBL" id="JACVVK020000538">
    <property type="protein sequence ID" value="KAK7467817.1"/>
    <property type="molecule type" value="Genomic_DNA"/>
</dbReference>
<dbReference type="InterPro" id="IPR008983">
    <property type="entry name" value="Tumour_necrosis_fac-like_dom"/>
</dbReference>
<feature type="region of interest" description="Disordered" evidence="3">
    <location>
        <begin position="33"/>
        <end position="142"/>
    </location>
</feature>